<evidence type="ECO:0000313" key="5">
    <source>
        <dbReference type="Proteomes" id="UP000252008"/>
    </source>
</evidence>
<evidence type="ECO:0000313" key="4">
    <source>
        <dbReference type="EMBL" id="SRX79145.1"/>
    </source>
</evidence>
<name>A0A375YDG1_MYCPF</name>
<dbReference type="InterPro" id="IPR003399">
    <property type="entry name" value="Mce/MlaD"/>
</dbReference>
<dbReference type="GO" id="GO:0051701">
    <property type="term" value="P:biological process involved in interaction with host"/>
    <property type="evidence" value="ECO:0007669"/>
    <property type="project" value="TreeGrafter"/>
</dbReference>
<accession>A0A375YDG1</accession>
<dbReference type="PANTHER" id="PTHR33371:SF19">
    <property type="entry name" value="MCE-FAMILY PROTEIN MCE4A"/>
    <property type="match status" value="1"/>
</dbReference>
<dbReference type="PANTHER" id="PTHR33371">
    <property type="entry name" value="INTERMEMBRANE PHOSPHOLIPID TRANSPORT SYSTEM BINDING PROTEIN MLAD-RELATED"/>
    <property type="match status" value="1"/>
</dbReference>
<evidence type="ECO:0000256" key="1">
    <source>
        <dbReference type="SAM" id="SignalP"/>
    </source>
</evidence>
<evidence type="ECO:0000259" key="3">
    <source>
        <dbReference type="Pfam" id="PF11887"/>
    </source>
</evidence>
<dbReference type="STRING" id="39692.BST38_07350"/>
<keyword evidence="1" id="KW-0732">Signal</keyword>
<reference evidence="4 5" key="1">
    <citation type="submission" date="2018-05" db="EMBL/GenBank/DDBJ databases">
        <authorList>
            <consortium name="IHU Genomes"/>
        </authorList>
    </citation>
    <scope>NUCLEOTIDE SEQUENCE [LARGE SCALE GENOMIC DNA]</scope>
    <source>
        <strain evidence="4 5">P7335</strain>
    </source>
</reference>
<keyword evidence="5" id="KW-1185">Reference proteome</keyword>
<protein>
    <submittedName>
        <fullName evidence="4">Mce-family protein Mce4A [Mycobacterium tuberculosis H37Rv]</fullName>
    </submittedName>
</protein>
<dbReference type="RefSeq" id="WP_083142602.1">
    <property type="nucleotide sequence ID" value="NZ_MVID01000004.1"/>
</dbReference>
<proteinExistence type="predicted"/>
<dbReference type="AlphaFoldDB" id="A0A375YDG1"/>
<dbReference type="InterPro" id="IPR024516">
    <property type="entry name" value="Mce_C"/>
</dbReference>
<dbReference type="Proteomes" id="UP000252008">
    <property type="component" value="Unassembled WGS sequence"/>
</dbReference>
<organism evidence="4 5">
    <name type="scientific">Mycolicibacterium parafortuitum</name>
    <name type="common">Mycobacterium parafortuitum</name>
    <dbReference type="NCBI Taxonomy" id="39692"/>
    <lineage>
        <taxon>Bacteria</taxon>
        <taxon>Bacillati</taxon>
        <taxon>Actinomycetota</taxon>
        <taxon>Actinomycetes</taxon>
        <taxon>Mycobacteriales</taxon>
        <taxon>Mycobacteriaceae</taxon>
        <taxon>Mycolicibacterium</taxon>
    </lineage>
</organism>
<dbReference type="GO" id="GO:0005576">
    <property type="term" value="C:extracellular region"/>
    <property type="evidence" value="ECO:0007669"/>
    <property type="project" value="TreeGrafter"/>
</dbReference>
<sequence>METQGKRRTKVRVAAALFAASCVAAAALTFLGYQGVFTPTSTVTLSAPRAGLVMDRDAKVKFLGVPIGTVSDISYDGVSAQLTLAIRTDELAKIPANVTARIASSTVFGAKSVELLPPSQPSAERLPPHAHLQAADVSVEVNTLFQSLVDTLQKINPVELNATLTALAEGLRGNGNDLGEGLVNASEFLGAVNPHLPELHESLRKLTDVGDIYNAAANDLVSTLGNVPTISDTVGDERDNLSATLLAATGLANTGADTLAPAESDLIAAIERLRVPLQVLSDYSPEFGCLVTSFAKAYKKFGPYIGGIQPALFVNSGFIPGSPAYTYPESLPLVNASGGPNCRGLPDLPTKQGVGSWYRPPFLVTDNAYVPYQPNTELQFDAPSTLQFLFNGAYAERDDY</sequence>
<feature type="domain" description="Mammalian cell entry C-terminal" evidence="3">
    <location>
        <begin position="122"/>
        <end position="340"/>
    </location>
</feature>
<feature type="chain" id="PRO_5016730812" evidence="1">
    <location>
        <begin position="27"/>
        <end position="400"/>
    </location>
</feature>
<dbReference type="InterPro" id="IPR052336">
    <property type="entry name" value="MlaD_Phospholipid_Transporter"/>
</dbReference>
<feature type="domain" description="Mce/MlaD" evidence="2">
    <location>
        <begin position="40"/>
        <end position="118"/>
    </location>
</feature>
<gene>
    <name evidence="4" type="ORF">MPP7335_00878</name>
</gene>
<evidence type="ECO:0000259" key="2">
    <source>
        <dbReference type="Pfam" id="PF02470"/>
    </source>
</evidence>
<dbReference type="Pfam" id="PF02470">
    <property type="entry name" value="MlaD"/>
    <property type="match status" value="1"/>
</dbReference>
<feature type="signal peptide" evidence="1">
    <location>
        <begin position="1"/>
        <end position="26"/>
    </location>
</feature>
<dbReference type="Pfam" id="PF11887">
    <property type="entry name" value="Mce4_CUP1"/>
    <property type="match status" value="1"/>
</dbReference>
<dbReference type="EMBL" id="UEGS01000001">
    <property type="protein sequence ID" value="SRX79145.1"/>
    <property type="molecule type" value="Genomic_DNA"/>
</dbReference>
<dbReference type="InterPro" id="IPR005693">
    <property type="entry name" value="Mce"/>
</dbReference>
<dbReference type="NCBIfam" id="TIGR00996">
    <property type="entry name" value="Mtu_fam_mce"/>
    <property type="match status" value="1"/>
</dbReference>